<feature type="compositionally biased region" description="Basic and acidic residues" evidence="1">
    <location>
        <begin position="295"/>
        <end position="304"/>
    </location>
</feature>
<protein>
    <recommendedName>
        <fullName evidence="4">DUF4476 domain-containing protein</fullName>
    </recommendedName>
</protein>
<feature type="region of interest" description="Disordered" evidence="1">
    <location>
        <begin position="295"/>
        <end position="373"/>
    </location>
</feature>
<evidence type="ECO:0000256" key="1">
    <source>
        <dbReference type="SAM" id="MobiDB-lite"/>
    </source>
</evidence>
<dbReference type="EMBL" id="STFF01000008">
    <property type="protein sequence ID" value="THU34275.1"/>
    <property type="molecule type" value="Genomic_DNA"/>
</dbReference>
<feature type="compositionally biased region" description="Basic and acidic residues" evidence="1">
    <location>
        <begin position="406"/>
        <end position="426"/>
    </location>
</feature>
<feature type="region of interest" description="Disordered" evidence="1">
    <location>
        <begin position="463"/>
        <end position="573"/>
    </location>
</feature>
<dbReference type="AlphaFoldDB" id="A0A4S8HH60"/>
<evidence type="ECO:0000313" key="3">
    <source>
        <dbReference type="Proteomes" id="UP000306918"/>
    </source>
</evidence>
<gene>
    <name evidence="2" type="ORF">FAM09_24975</name>
</gene>
<reference evidence="2 3" key="1">
    <citation type="submission" date="2019-04" db="EMBL/GenBank/DDBJ databases">
        <title>Niastella caeni sp. nov., isolated from activated sludge.</title>
        <authorList>
            <person name="Sheng M."/>
        </authorList>
    </citation>
    <scope>NUCLEOTIDE SEQUENCE [LARGE SCALE GENOMIC DNA]</scope>
    <source>
        <strain evidence="2 3">HX-2-15</strain>
    </source>
</reference>
<feature type="compositionally biased region" description="Basic and acidic residues" evidence="1">
    <location>
        <begin position="329"/>
        <end position="342"/>
    </location>
</feature>
<feature type="region of interest" description="Disordered" evidence="1">
    <location>
        <begin position="406"/>
        <end position="436"/>
    </location>
</feature>
<dbReference type="OrthoDB" id="653675at2"/>
<keyword evidence="3" id="KW-1185">Reference proteome</keyword>
<proteinExistence type="predicted"/>
<accession>A0A4S8HH60</accession>
<feature type="compositionally biased region" description="Basic and acidic residues" evidence="1">
    <location>
        <begin position="351"/>
        <end position="373"/>
    </location>
</feature>
<evidence type="ECO:0000313" key="2">
    <source>
        <dbReference type="EMBL" id="THU34275.1"/>
    </source>
</evidence>
<comment type="caution">
    <text evidence="2">The sequence shown here is derived from an EMBL/GenBank/DDBJ whole genome shotgun (WGS) entry which is preliminary data.</text>
</comment>
<organism evidence="2 3">
    <name type="scientific">Niastella caeni</name>
    <dbReference type="NCBI Taxonomy" id="2569763"/>
    <lineage>
        <taxon>Bacteria</taxon>
        <taxon>Pseudomonadati</taxon>
        <taxon>Bacteroidota</taxon>
        <taxon>Chitinophagia</taxon>
        <taxon>Chitinophagales</taxon>
        <taxon>Chitinophagaceae</taxon>
        <taxon>Niastella</taxon>
    </lineage>
</organism>
<dbReference type="RefSeq" id="WP_136579891.1">
    <property type="nucleotide sequence ID" value="NZ_STFF01000008.1"/>
</dbReference>
<feature type="region of interest" description="Disordered" evidence="1">
    <location>
        <begin position="233"/>
        <end position="253"/>
    </location>
</feature>
<sequence>MKRQISRFAFMSNPYRVIKLLAFVTGLCIVSCTTALAQQSLFVYLQSENVQPFYVQMGDKVYSSSAIGHLVISGLADKTCNLEIGFPQHATQPQRFSIPLRNKDHGFQLIKSGSRGWALQDLQTDETIKPLKDPGNSSLLYGERKKDDAFATLMAAVVNDSSVLYTSIVKKDSETVPAVATNTEVKPAEKQPGVKTEEKPVQPVDSAVALKNVETVVAPNPPPAVDTASLVRTETSTRDTAQAPKYDPKERGLNEKPVIKSGVAKIQQQTKDGETKMVFVDSSESPANVVTVYISEEKKDDDKQVVQAQEPTVAPVDNTPPPSTTVTKMETKQEPAVKDPEKVVTTPPAKEVVEPVKKESTPAKDTEKPASLTKEEIAEQIKKETWRSVPDKKAATDTVTIILESRQMKKAAEEPAKPLYQPKKETQPVVKPATPDTTVMQIAAPVKPTVDEAPKKEVVKVEVKPEVKSEPVKPAEEEKKEVKLEPVKADTDAKKESEPVATKTGKEEPAKEVVKKEEPKPAVEPEKKTVTEPAATKKDTVATAVKPETQPAKPKTIDPAKPNGGDPEKKAETTSKLVMINSDCAKLATDNDVDKMRVKMLPENDLQKKLAIANKYFKTMCLYARQIKALSELFPTDETKYRFLELAYPFAADTANFKELHELLTEEMYVTKFKKLVRLQ</sequence>
<feature type="compositionally biased region" description="Basic and acidic residues" evidence="1">
    <location>
        <begin position="463"/>
        <end position="540"/>
    </location>
</feature>
<dbReference type="Proteomes" id="UP000306918">
    <property type="component" value="Unassembled WGS sequence"/>
</dbReference>
<evidence type="ECO:0008006" key="4">
    <source>
        <dbReference type="Google" id="ProtNLM"/>
    </source>
</evidence>
<name>A0A4S8HH60_9BACT</name>